<proteinExistence type="inferred from homology"/>
<comment type="caution">
    <text evidence="10">The sequence shown here is derived from an EMBL/GenBank/DDBJ whole genome shotgun (WGS) entry which is preliminary data.</text>
</comment>
<evidence type="ECO:0000256" key="4">
    <source>
        <dbReference type="ARBA" id="ARBA00022898"/>
    </source>
</evidence>
<dbReference type="GO" id="GO:0004125">
    <property type="term" value="F:L-seryl-tRNA(Sec) selenium transferase activity"/>
    <property type="evidence" value="ECO:0007669"/>
    <property type="project" value="UniProtKB-EC"/>
</dbReference>
<name>A0ABS9WF16_9ACTN</name>
<dbReference type="EMBL" id="JAJMLW010000001">
    <property type="protein sequence ID" value="MCI2241451.1"/>
    <property type="molecule type" value="Genomic_DNA"/>
</dbReference>
<evidence type="ECO:0000256" key="1">
    <source>
        <dbReference type="ARBA" id="ARBA00001933"/>
    </source>
</evidence>
<evidence type="ECO:0000256" key="3">
    <source>
        <dbReference type="ARBA" id="ARBA00022679"/>
    </source>
</evidence>
<keyword evidence="2 8" id="KW-0963">Cytoplasm</keyword>
<keyword evidence="3 8" id="KW-0808">Transferase</keyword>
<evidence type="ECO:0000256" key="2">
    <source>
        <dbReference type="ARBA" id="ARBA00022490"/>
    </source>
</evidence>
<dbReference type="PANTHER" id="PTHR32328:SF0">
    <property type="entry name" value="L-SERYL-TRNA(SEC) SELENIUM TRANSFERASE"/>
    <property type="match status" value="1"/>
</dbReference>
<evidence type="ECO:0000313" key="10">
    <source>
        <dbReference type="EMBL" id="MCI2241451.1"/>
    </source>
</evidence>
<feature type="modified residue" description="N6-(pyridoxal phosphate)lysine" evidence="8">
    <location>
        <position position="309"/>
    </location>
</feature>
<organism evidence="10 11">
    <name type="scientific">Adlercreutzia faecimuris</name>
    <dbReference type="NCBI Taxonomy" id="2897341"/>
    <lineage>
        <taxon>Bacteria</taxon>
        <taxon>Bacillati</taxon>
        <taxon>Actinomycetota</taxon>
        <taxon>Coriobacteriia</taxon>
        <taxon>Eggerthellales</taxon>
        <taxon>Eggerthellaceae</taxon>
        <taxon>Adlercreutzia</taxon>
    </lineage>
</organism>
<keyword evidence="6 8" id="KW-0711">Selenium</keyword>
<evidence type="ECO:0000256" key="7">
    <source>
        <dbReference type="ARBA" id="ARBA00044507"/>
    </source>
</evidence>
<dbReference type="InterPro" id="IPR018319">
    <property type="entry name" value="SelA-like"/>
</dbReference>
<dbReference type="InterPro" id="IPR015424">
    <property type="entry name" value="PyrdxlP-dep_Trfase"/>
</dbReference>
<evidence type="ECO:0000259" key="9">
    <source>
        <dbReference type="Pfam" id="PF12390"/>
    </source>
</evidence>
<dbReference type="NCBIfam" id="TIGR00474">
    <property type="entry name" value="selA"/>
    <property type="match status" value="1"/>
</dbReference>
<evidence type="ECO:0000256" key="6">
    <source>
        <dbReference type="ARBA" id="ARBA00023266"/>
    </source>
</evidence>
<comment type="similarity">
    <text evidence="7 8">Belongs to the SelA family.</text>
</comment>
<dbReference type="InterPro" id="IPR015421">
    <property type="entry name" value="PyrdxlP-dep_Trfase_major"/>
</dbReference>
<comment type="cofactor">
    <cofactor evidence="1 8">
        <name>pyridoxal 5'-phosphate</name>
        <dbReference type="ChEBI" id="CHEBI:597326"/>
    </cofactor>
</comment>
<gene>
    <name evidence="8 10" type="primary">selA</name>
    <name evidence="10" type="ORF">LPT13_03670</name>
</gene>
<dbReference type="Gene3D" id="3.90.1150.180">
    <property type="match status" value="1"/>
</dbReference>
<dbReference type="HAMAP" id="MF_00423">
    <property type="entry name" value="SelA"/>
    <property type="match status" value="1"/>
</dbReference>
<comment type="subcellular location">
    <subcellularLocation>
        <location evidence="8">Cytoplasm</location>
    </subcellularLocation>
</comment>
<evidence type="ECO:0000256" key="8">
    <source>
        <dbReference type="HAMAP-Rule" id="MF_00423"/>
    </source>
</evidence>
<dbReference type="PANTHER" id="PTHR32328">
    <property type="entry name" value="L-SERYL-TRNA(SEC) SELENIUM TRANSFERASE"/>
    <property type="match status" value="1"/>
</dbReference>
<protein>
    <recommendedName>
        <fullName evidence="8">L-seryl-tRNA(Sec) selenium transferase</fullName>
        <ecNumber evidence="8">2.9.1.1</ecNumber>
    </recommendedName>
    <alternativeName>
        <fullName evidence="8">Selenocysteine synthase</fullName>
        <shortName evidence="8">Sec synthase</shortName>
    </alternativeName>
    <alternativeName>
        <fullName evidence="8">Selenocysteinyl-tRNA(Sec) synthase</fullName>
    </alternativeName>
</protein>
<dbReference type="Proteomes" id="UP001430755">
    <property type="component" value="Unassembled WGS sequence"/>
</dbReference>
<reference evidence="10" key="1">
    <citation type="submission" date="2021-11" db="EMBL/GenBank/DDBJ databases">
        <title>A Novel Adlercreutzia Species, isolated from a Allomyrina dichotoma larva feces.</title>
        <authorList>
            <person name="Suh M.K."/>
        </authorList>
    </citation>
    <scope>NUCLEOTIDE SEQUENCE</scope>
    <source>
        <strain evidence="10">JBNU-10</strain>
    </source>
</reference>
<dbReference type="Gene3D" id="3.40.640.10">
    <property type="entry name" value="Type I PLP-dependent aspartate aminotransferase-like (Major domain)"/>
    <property type="match status" value="1"/>
</dbReference>
<keyword evidence="5 8" id="KW-0648">Protein biosynthesis</keyword>
<dbReference type="RefSeq" id="WP_242163629.1">
    <property type="nucleotide sequence ID" value="NZ_JAJMLW010000001.1"/>
</dbReference>
<evidence type="ECO:0000313" key="11">
    <source>
        <dbReference type="Proteomes" id="UP001430755"/>
    </source>
</evidence>
<dbReference type="InterPro" id="IPR004534">
    <property type="entry name" value="SelA_trans"/>
</dbReference>
<sequence length="506" mass="51989">MSEEKSLNERLRALPSVDQMLNLPALAAALGQAPRDRVADAVRAALDAARARILAGEEADVTAQALADGALAALARFQRPSLRRVVNATGVIIHTNLGRSCLAESAVRAVEEAARSYSTLEYDTEAMARGSRHSHCERLLCALTGAEAAIAVNNNAAAVMLVLAEFAAGHEAVVSRGELVEIGGSFRIPDIMAQSGAVMVGVGTTNKTHPADYERAIGADTAMLLKVHTSNYRVVGFTETVPASAMRAIADAAVAARRAADPAAPGIIVYEDLGSGALLRPPALGADAEPTAGEALAQGCDLVSFSGDKLLGGPQAGIVIGRRALIDRLKANPLVRALRLDKMTLAALEATLRLYLEPERALAEIPTLAMLSEPAASVRERAGRLAALLEGAVGGAAAVSVVDEVSCVGGGTLPLLEIPSAAVALAFRAEDGAQRCEEALIRRAAVPVVGRIRQGQLLFDARTLTEDELPLVAEAVAAALGGDAGAGYGAAGDAGPSGARDGEVAR</sequence>
<dbReference type="Pfam" id="PF12390">
    <property type="entry name" value="Se-cys_synth_N"/>
    <property type="match status" value="1"/>
</dbReference>
<dbReference type="EC" id="2.9.1.1" evidence="8"/>
<comment type="function">
    <text evidence="8">Converts seryl-tRNA(Sec) to selenocysteinyl-tRNA(Sec) required for selenoprotein biosynthesis.</text>
</comment>
<accession>A0ABS9WF16</accession>
<dbReference type="InterPro" id="IPR025862">
    <property type="entry name" value="SelA_trans_N_dom"/>
</dbReference>
<evidence type="ECO:0000256" key="5">
    <source>
        <dbReference type="ARBA" id="ARBA00022917"/>
    </source>
</evidence>
<comment type="pathway">
    <text evidence="8">Aminoacyl-tRNA biosynthesis; selenocysteinyl-tRNA(Sec) biosynthesis; selenocysteinyl-tRNA(Sec) from L-seryl-tRNA(Sec) (bacterial route): step 1/1.</text>
</comment>
<keyword evidence="11" id="KW-1185">Reference proteome</keyword>
<comment type="catalytic activity">
    <reaction evidence="8">
        <text>L-seryl-tRNA(Sec) + selenophosphate + H(+) = L-selenocysteinyl-tRNA(Sec) + phosphate</text>
        <dbReference type="Rhea" id="RHEA:22728"/>
        <dbReference type="Rhea" id="RHEA-COMP:9742"/>
        <dbReference type="Rhea" id="RHEA-COMP:9743"/>
        <dbReference type="ChEBI" id="CHEBI:15378"/>
        <dbReference type="ChEBI" id="CHEBI:16144"/>
        <dbReference type="ChEBI" id="CHEBI:43474"/>
        <dbReference type="ChEBI" id="CHEBI:78533"/>
        <dbReference type="ChEBI" id="CHEBI:78573"/>
        <dbReference type="EC" id="2.9.1.1"/>
    </reaction>
</comment>
<dbReference type="Pfam" id="PF03841">
    <property type="entry name" value="SelA"/>
    <property type="match status" value="1"/>
</dbReference>
<keyword evidence="4 8" id="KW-0663">Pyridoxal phosphate</keyword>
<feature type="domain" description="L-seryl-tRNA selenium transferase N-terminal" evidence="9">
    <location>
        <begin position="11"/>
        <end position="50"/>
    </location>
</feature>
<dbReference type="SUPFAM" id="SSF53383">
    <property type="entry name" value="PLP-dependent transferases"/>
    <property type="match status" value="1"/>
</dbReference>